<protein>
    <submittedName>
        <fullName evidence="2">Uncharacterized protein</fullName>
    </submittedName>
</protein>
<evidence type="ECO:0000313" key="2">
    <source>
        <dbReference type="EMBL" id="MBF8185452.1"/>
    </source>
</evidence>
<name>A0A931EXG0_9ACTN</name>
<evidence type="ECO:0000313" key="3">
    <source>
        <dbReference type="Proteomes" id="UP000605361"/>
    </source>
</evidence>
<proteinExistence type="predicted"/>
<accession>A0A931EXG0</accession>
<reference evidence="2" key="1">
    <citation type="submission" date="2020-11" db="EMBL/GenBank/DDBJ databases">
        <title>Whole-genome analyses of Nonomuraea sp. K274.</title>
        <authorList>
            <person name="Veyisoglu A."/>
        </authorList>
    </citation>
    <scope>NUCLEOTIDE SEQUENCE</scope>
    <source>
        <strain evidence="2">K274</strain>
    </source>
</reference>
<feature type="region of interest" description="Disordered" evidence="1">
    <location>
        <begin position="50"/>
        <end position="72"/>
    </location>
</feature>
<evidence type="ECO:0000256" key="1">
    <source>
        <dbReference type="SAM" id="MobiDB-lite"/>
    </source>
</evidence>
<dbReference type="EMBL" id="JADOGI010000013">
    <property type="protein sequence ID" value="MBF8185452.1"/>
    <property type="molecule type" value="Genomic_DNA"/>
</dbReference>
<feature type="region of interest" description="Disordered" evidence="1">
    <location>
        <begin position="1"/>
        <end position="26"/>
    </location>
</feature>
<sequence>MALQTEGDWPGASDNDETEDPYADRPEIRRVAGEMHELLKMLTTSTGIPATQFATAPGGDAPQAEPLEGAGSLPDLQQFCAVSQNQMGEWPAAMQYATAAMSAYRMLVGEPGTFGGFYATLVDSAERSFDGLLEIARTSANAESATEEAAARQQA</sequence>
<gene>
    <name evidence="2" type="ORF">ITP53_06805</name>
</gene>
<dbReference type="Proteomes" id="UP000605361">
    <property type="component" value="Unassembled WGS sequence"/>
</dbReference>
<organism evidence="2 3">
    <name type="scientific">Nonomuraea cypriaca</name>
    <dbReference type="NCBI Taxonomy" id="1187855"/>
    <lineage>
        <taxon>Bacteria</taxon>
        <taxon>Bacillati</taxon>
        <taxon>Actinomycetota</taxon>
        <taxon>Actinomycetes</taxon>
        <taxon>Streptosporangiales</taxon>
        <taxon>Streptosporangiaceae</taxon>
        <taxon>Nonomuraea</taxon>
    </lineage>
</organism>
<dbReference type="AlphaFoldDB" id="A0A931EXG0"/>
<dbReference type="RefSeq" id="WP_195894427.1">
    <property type="nucleotide sequence ID" value="NZ_JADOGI010000013.1"/>
</dbReference>
<comment type="caution">
    <text evidence="2">The sequence shown here is derived from an EMBL/GenBank/DDBJ whole genome shotgun (WGS) entry which is preliminary data.</text>
</comment>
<keyword evidence="3" id="KW-1185">Reference proteome</keyword>